<dbReference type="Proteomes" id="UP000004473">
    <property type="component" value="Unassembled WGS sequence"/>
</dbReference>
<evidence type="ECO:0000313" key="1">
    <source>
        <dbReference type="EMBL" id="EIG27731.1"/>
    </source>
</evidence>
<reference evidence="1 2" key="1">
    <citation type="submission" date="2012-04" db="EMBL/GenBank/DDBJ databases">
        <authorList>
            <person name="Harkins D.M."/>
            <person name="Madupu R."/>
            <person name="Durkin A.S."/>
            <person name="Torralba M."/>
            <person name="Methe B."/>
            <person name="Sutton G.G."/>
            <person name="Nelson K.E."/>
        </authorList>
    </citation>
    <scope>NUCLEOTIDE SEQUENCE [LARGE SCALE GENOMIC DNA]</scope>
    <source>
        <strain evidence="1 2">VK64</strain>
    </source>
</reference>
<comment type="caution">
    <text evidence="1">The sequence shown here is derived from an EMBL/GenBank/DDBJ whole genome shotgun (WGS) entry which is preliminary data.</text>
</comment>
<evidence type="ECO:0008006" key="3">
    <source>
        <dbReference type="Google" id="ProtNLM"/>
    </source>
</evidence>
<dbReference type="PATRIC" id="fig|1095748.3.peg.1656"/>
<proteinExistence type="predicted"/>
<dbReference type="RefSeq" id="WP_003766669.1">
    <property type="nucleotide sequence ID" value="NZ_AJMT01000126.1"/>
</dbReference>
<protein>
    <recommendedName>
        <fullName evidence="3">DUF2971 domain-containing protein</fullName>
    </recommendedName>
</protein>
<dbReference type="EMBL" id="AJMT01000126">
    <property type="protein sequence ID" value="EIG27731.1"/>
    <property type="molecule type" value="Genomic_DNA"/>
</dbReference>
<accession>I2NPH0</accession>
<evidence type="ECO:0000313" key="2">
    <source>
        <dbReference type="Proteomes" id="UP000004473"/>
    </source>
</evidence>
<organism evidence="1 2">
    <name type="scientific">Neisseria sicca VK64</name>
    <dbReference type="NCBI Taxonomy" id="1095748"/>
    <lineage>
        <taxon>Bacteria</taxon>
        <taxon>Pseudomonadati</taxon>
        <taxon>Pseudomonadota</taxon>
        <taxon>Betaproteobacteria</taxon>
        <taxon>Neisseriales</taxon>
        <taxon>Neisseriaceae</taxon>
        <taxon>Neisseria</taxon>
    </lineage>
</organism>
<gene>
    <name evidence="1" type="ORF">HMPREF1051_2909</name>
</gene>
<dbReference type="AlphaFoldDB" id="I2NPH0"/>
<sequence>MKVLQRYLTWQKFILLCEDQGFFLAPLTVQSDTEEGIYNSAVSEQFVKEIATGFPSLKLDSESLKDIKIKVDDWQNRMMINNRDHTFISSWFIGQEESQEMWEQYSDDNGVVIFSRDDLLVSELPRCLNVLDSFVFRDVTYDDKQKNQIQHQPAGFKKEAFKKEQEHRIIFDLTTFKLLTGQHELEVFIGDEPANQYLEKSGAISKTDLDICKQFLIEKGNGFVVKYDLSKTITEVRVNVKASPKAKQEIKRLCESKNLNYRISKQV</sequence>
<name>I2NPH0_NEISI</name>